<name>A0A382K2G3_9ZZZZ</name>
<sequence>MKKFKVIIPCTVYLTYEVEAESEEEAEEAVYSTGAEPIHTEYTGDGMGDGGMIVEEIK</sequence>
<evidence type="ECO:0000313" key="2">
    <source>
        <dbReference type="EMBL" id="SVC18186.1"/>
    </source>
</evidence>
<organism evidence="2">
    <name type="scientific">marine metagenome</name>
    <dbReference type="NCBI Taxonomy" id="408172"/>
    <lineage>
        <taxon>unclassified sequences</taxon>
        <taxon>metagenomes</taxon>
        <taxon>ecological metagenomes</taxon>
    </lineage>
</organism>
<feature type="region of interest" description="Disordered" evidence="1">
    <location>
        <begin position="27"/>
        <end position="50"/>
    </location>
</feature>
<evidence type="ECO:0000256" key="1">
    <source>
        <dbReference type="SAM" id="MobiDB-lite"/>
    </source>
</evidence>
<protein>
    <submittedName>
        <fullName evidence="2">Uncharacterized protein</fullName>
    </submittedName>
</protein>
<proteinExistence type="predicted"/>
<dbReference type="AlphaFoldDB" id="A0A382K2G3"/>
<dbReference type="EMBL" id="UINC01077763">
    <property type="protein sequence ID" value="SVC18186.1"/>
    <property type="molecule type" value="Genomic_DNA"/>
</dbReference>
<accession>A0A382K2G3</accession>
<gene>
    <name evidence="2" type="ORF">METZ01_LOCUS271040</name>
</gene>
<reference evidence="2" key="1">
    <citation type="submission" date="2018-05" db="EMBL/GenBank/DDBJ databases">
        <authorList>
            <person name="Lanie J.A."/>
            <person name="Ng W.-L."/>
            <person name="Kazmierczak K.M."/>
            <person name="Andrzejewski T.M."/>
            <person name="Davidsen T.M."/>
            <person name="Wayne K.J."/>
            <person name="Tettelin H."/>
            <person name="Glass J.I."/>
            <person name="Rusch D."/>
            <person name="Podicherti R."/>
            <person name="Tsui H.-C.T."/>
            <person name="Winkler M.E."/>
        </authorList>
    </citation>
    <scope>NUCLEOTIDE SEQUENCE</scope>
</reference>